<dbReference type="Proteomes" id="UP000183843">
    <property type="component" value="Unassembled WGS sequence"/>
</dbReference>
<dbReference type="RefSeq" id="WP_026760552.1">
    <property type="nucleotide sequence ID" value="NZ_FOJX01000001.1"/>
</dbReference>
<dbReference type="EMBL" id="FOJX01000001">
    <property type="protein sequence ID" value="SFA73051.1"/>
    <property type="molecule type" value="Genomic_DNA"/>
</dbReference>
<evidence type="ECO:0000313" key="1">
    <source>
        <dbReference type="EMBL" id="SFA73051.1"/>
    </source>
</evidence>
<sequence>MDKYAMERARGCMTAAGMFFQQGAEDISQTIELGLRTTDEPETIYETCIKRSTANKSVLAMASLIIYFLVRDGVKVKKACMSAWKVADKFKDPIIQSISSALTAAEKPKSRGKLVAGFLTSNDLKDKLSLAIYLNVAIVEDSFHARMVELMKQPDNETRIMGAAFAGAVYGLKEVNAESKLKKA</sequence>
<evidence type="ECO:0000313" key="2">
    <source>
        <dbReference type="Proteomes" id="UP000183843"/>
    </source>
</evidence>
<accession>A0A1I0V9N6</accession>
<proteinExistence type="predicted"/>
<reference evidence="1 2" key="1">
    <citation type="submission" date="2016-10" db="EMBL/GenBank/DDBJ databases">
        <authorList>
            <person name="de Groot N.N."/>
        </authorList>
    </citation>
    <scope>NUCLEOTIDE SEQUENCE [LARGE SCALE GENOMIC DNA]</scope>
    <source>
        <strain evidence="1 2">L14</strain>
    </source>
</reference>
<dbReference type="AlphaFoldDB" id="A0A1I0V9N6"/>
<gene>
    <name evidence="1" type="ORF">SAMN05216587_101408</name>
</gene>
<organism evidence="1 2">
    <name type="scientific">Selenomonas ruminantium</name>
    <dbReference type="NCBI Taxonomy" id="971"/>
    <lineage>
        <taxon>Bacteria</taxon>
        <taxon>Bacillati</taxon>
        <taxon>Bacillota</taxon>
        <taxon>Negativicutes</taxon>
        <taxon>Selenomonadales</taxon>
        <taxon>Selenomonadaceae</taxon>
        <taxon>Selenomonas</taxon>
    </lineage>
</organism>
<name>A0A1I0V9N6_SELRU</name>
<protein>
    <submittedName>
        <fullName evidence="1">Uncharacterized protein</fullName>
    </submittedName>
</protein>